<dbReference type="AlphaFoldDB" id="A0AAD6RIE4"/>
<reference evidence="1 2" key="1">
    <citation type="journal article" date="2023" name="Mol. Ecol. Resour.">
        <title>Chromosome-level genome assembly of a triploid poplar Populus alba 'Berolinensis'.</title>
        <authorList>
            <person name="Chen S."/>
            <person name="Yu Y."/>
            <person name="Wang X."/>
            <person name="Wang S."/>
            <person name="Zhang T."/>
            <person name="Zhou Y."/>
            <person name="He R."/>
            <person name="Meng N."/>
            <person name="Wang Y."/>
            <person name="Liu W."/>
            <person name="Liu Z."/>
            <person name="Liu J."/>
            <person name="Guo Q."/>
            <person name="Huang H."/>
            <person name="Sederoff R.R."/>
            <person name="Wang G."/>
            <person name="Qu G."/>
            <person name="Chen S."/>
        </authorList>
    </citation>
    <scope>NUCLEOTIDE SEQUENCE [LARGE SCALE GENOMIC DNA]</scope>
    <source>
        <strain evidence="1">SC-2020</strain>
    </source>
</reference>
<dbReference type="EMBL" id="JAQIZT010000001">
    <property type="protein sequence ID" value="KAJ7009271.1"/>
    <property type="molecule type" value="Genomic_DNA"/>
</dbReference>
<proteinExistence type="predicted"/>
<organism evidence="1 2">
    <name type="scientific">Populus alba x Populus x berolinensis</name>
    <dbReference type="NCBI Taxonomy" id="444605"/>
    <lineage>
        <taxon>Eukaryota</taxon>
        <taxon>Viridiplantae</taxon>
        <taxon>Streptophyta</taxon>
        <taxon>Embryophyta</taxon>
        <taxon>Tracheophyta</taxon>
        <taxon>Spermatophyta</taxon>
        <taxon>Magnoliopsida</taxon>
        <taxon>eudicotyledons</taxon>
        <taxon>Gunneridae</taxon>
        <taxon>Pentapetalae</taxon>
        <taxon>rosids</taxon>
        <taxon>fabids</taxon>
        <taxon>Malpighiales</taxon>
        <taxon>Salicaceae</taxon>
        <taxon>Saliceae</taxon>
        <taxon>Populus</taxon>
    </lineage>
</organism>
<name>A0AAD6RIE4_9ROSI</name>
<gene>
    <name evidence="1" type="ORF">NC653_000049</name>
</gene>
<protein>
    <submittedName>
        <fullName evidence="1">Uncharacterized protein</fullName>
    </submittedName>
</protein>
<comment type="caution">
    <text evidence="1">The sequence shown here is derived from an EMBL/GenBank/DDBJ whole genome shotgun (WGS) entry which is preliminary data.</text>
</comment>
<sequence length="90" mass="10326">MIDLQSLSSEASYTTFFGILNRAHKKLSCHWIMGDNQERVSVVGKNKEVRDSSGKNGLHWGPHREMLRPCDKNVYLHRIEMSADGVPYHN</sequence>
<keyword evidence="2" id="KW-1185">Reference proteome</keyword>
<accession>A0AAD6RIE4</accession>
<evidence type="ECO:0000313" key="2">
    <source>
        <dbReference type="Proteomes" id="UP001164929"/>
    </source>
</evidence>
<evidence type="ECO:0000313" key="1">
    <source>
        <dbReference type="EMBL" id="KAJ7009271.1"/>
    </source>
</evidence>
<dbReference type="Proteomes" id="UP001164929">
    <property type="component" value="Chromosome 1"/>
</dbReference>